<feature type="compositionally biased region" description="Low complexity" evidence="1">
    <location>
        <begin position="153"/>
        <end position="190"/>
    </location>
</feature>
<dbReference type="PANTHER" id="PTHR40640">
    <property type="entry name" value="ANCHORED GLYCOPROTEIN, PUTATIVE (AFU_ORTHOLOGUE AFUA_8G04860)-RELATED"/>
    <property type="match status" value="1"/>
</dbReference>
<feature type="chain" id="PRO_5012257919" description="GPI anchored protein" evidence="2">
    <location>
        <begin position="18"/>
        <end position="214"/>
    </location>
</feature>
<evidence type="ECO:0000313" key="4">
    <source>
        <dbReference type="Proteomes" id="UP000191522"/>
    </source>
</evidence>
<comment type="caution">
    <text evidence="3">The sequence shown here is derived from an EMBL/GenBank/DDBJ whole genome shotgun (WGS) entry which is preliminary data.</text>
</comment>
<organism evidence="3 4">
    <name type="scientific">Penicillium decumbens</name>
    <dbReference type="NCBI Taxonomy" id="69771"/>
    <lineage>
        <taxon>Eukaryota</taxon>
        <taxon>Fungi</taxon>
        <taxon>Dikarya</taxon>
        <taxon>Ascomycota</taxon>
        <taxon>Pezizomycotina</taxon>
        <taxon>Eurotiomycetes</taxon>
        <taxon>Eurotiomycetidae</taxon>
        <taxon>Eurotiales</taxon>
        <taxon>Aspergillaceae</taxon>
        <taxon>Penicillium</taxon>
    </lineage>
</organism>
<gene>
    <name evidence="3" type="ORF">PENDEC_c016G06594</name>
</gene>
<keyword evidence="2" id="KW-0732">Signal</keyword>
<dbReference type="AlphaFoldDB" id="A0A1V6P8E0"/>
<dbReference type="Proteomes" id="UP000191522">
    <property type="component" value="Unassembled WGS sequence"/>
</dbReference>
<dbReference type="STRING" id="69771.A0A1V6P8E0"/>
<dbReference type="PANTHER" id="PTHR40640:SF1">
    <property type="entry name" value="ANCHORED GLYCOPROTEIN, PUTATIVE (AFU_ORTHOLOGUE AFUA_8G04860)-RELATED"/>
    <property type="match status" value="1"/>
</dbReference>
<dbReference type="OrthoDB" id="4991875at2759"/>
<feature type="region of interest" description="Disordered" evidence="1">
    <location>
        <begin position="153"/>
        <end position="191"/>
    </location>
</feature>
<feature type="signal peptide" evidence="2">
    <location>
        <begin position="1"/>
        <end position="17"/>
    </location>
</feature>
<proteinExistence type="predicted"/>
<evidence type="ECO:0000256" key="1">
    <source>
        <dbReference type="SAM" id="MobiDB-lite"/>
    </source>
</evidence>
<evidence type="ECO:0000313" key="3">
    <source>
        <dbReference type="EMBL" id="OQD73228.1"/>
    </source>
</evidence>
<keyword evidence="4" id="KW-1185">Reference proteome</keyword>
<accession>A0A1V6P8E0</accession>
<dbReference type="OMA" id="MDISYSY"/>
<name>A0A1V6P8E0_PENDC</name>
<reference evidence="4" key="1">
    <citation type="journal article" date="2017" name="Nat. Microbiol.">
        <title>Global analysis of biosynthetic gene clusters reveals vast potential of secondary metabolite production in Penicillium species.</title>
        <authorList>
            <person name="Nielsen J.C."/>
            <person name="Grijseels S."/>
            <person name="Prigent S."/>
            <person name="Ji B."/>
            <person name="Dainat J."/>
            <person name="Nielsen K.F."/>
            <person name="Frisvad J.C."/>
            <person name="Workman M."/>
            <person name="Nielsen J."/>
        </authorList>
    </citation>
    <scope>NUCLEOTIDE SEQUENCE [LARGE SCALE GENOMIC DNA]</scope>
    <source>
        <strain evidence="4">IBT 11843</strain>
    </source>
</reference>
<evidence type="ECO:0000256" key="2">
    <source>
        <dbReference type="SAM" id="SignalP"/>
    </source>
</evidence>
<protein>
    <recommendedName>
        <fullName evidence="5">GPI anchored protein</fullName>
    </recommendedName>
</protein>
<evidence type="ECO:0008006" key="5">
    <source>
        <dbReference type="Google" id="ProtNLM"/>
    </source>
</evidence>
<dbReference type="EMBL" id="MDYL01000016">
    <property type="protein sequence ID" value="OQD73228.1"/>
    <property type="molecule type" value="Genomic_DNA"/>
</dbReference>
<sequence>MHFQSLALLAAATVAAADSTVSLFLPGFDTQSLEAKILGSQGSMTTYLLNCPAGEDPSDCGLAPNGYTIIEDSSSMIGGFSYETETVSQSCKLQGTTHANCLWTIYSDGTTTSTSVDFDVASLPFGGFMPVHVTATQTGGVSASTAASVSASTATSTGTSTGSAVTSTSTASGSNTATATASRTESTNAAMPKMTGNARWVAGGAAAALALAVV</sequence>